<feature type="signal peptide" evidence="2">
    <location>
        <begin position="1"/>
        <end position="19"/>
    </location>
</feature>
<dbReference type="Pfam" id="PF00481">
    <property type="entry name" value="PP2C"/>
    <property type="match status" value="1"/>
</dbReference>
<dbReference type="EMBL" id="ABEU02000001">
    <property type="protein sequence ID" value="PNR61952.1"/>
    <property type="molecule type" value="Genomic_DNA"/>
</dbReference>
<dbReference type="Proteomes" id="UP000006727">
    <property type="component" value="Chromosome 1"/>
</dbReference>
<evidence type="ECO:0000259" key="3">
    <source>
        <dbReference type="PROSITE" id="PS51746"/>
    </source>
</evidence>
<dbReference type="PANTHER" id="PTHR47992">
    <property type="entry name" value="PROTEIN PHOSPHATASE"/>
    <property type="match status" value="1"/>
</dbReference>
<dbReference type="KEGG" id="ppp:112288432"/>
<dbReference type="RefSeq" id="XP_024388359.1">
    <property type="nucleotide sequence ID" value="XM_024532591.2"/>
</dbReference>
<reference evidence="4 6" key="1">
    <citation type="journal article" date="2008" name="Science">
        <title>The Physcomitrella genome reveals evolutionary insights into the conquest of land by plants.</title>
        <authorList>
            <person name="Rensing S."/>
            <person name="Lang D."/>
            <person name="Zimmer A."/>
            <person name="Terry A."/>
            <person name="Salamov A."/>
            <person name="Shapiro H."/>
            <person name="Nishiyama T."/>
            <person name="Perroud P.-F."/>
            <person name="Lindquist E."/>
            <person name="Kamisugi Y."/>
            <person name="Tanahashi T."/>
            <person name="Sakakibara K."/>
            <person name="Fujita T."/>
            <person name="Oishi K."/>
            <person name="Shin-I T."/>
            <person name="Kuroki Y."/>
            <person name="Toyoda A."/>
            <person name="Suzuki Y."/>
            <person name="Hashimoto A."/>
            <person name="Yamaguchi K."/>
            <person name="Sugano A."/>
            <person name="Kohara Y."/>
            <person name="Fujiyama A."/>
            <person name="Anterola A."/>
            <person name="Aoki S."/>
            <person name="Ashton N."/>
            <person name="Barbazuk W.B."/>
            <person name="Barker E."/>
            <person name="Bennetzen J."/>
            <person name="Bezanilla M."/>
            <person name="Blankenship R."/>
            <person name="Cho S.H."/>
            <person name="Dutcher S."/>
            <person name="Estelle M."/>
            <person name="Fawcett J.A."/>
            <person name="Gundlach H."/>
            <person name="Hanada K."/>
            <person name="Heyl A."/>
            <person name="Hicks K.A."/>
            <person name="Hugh J."/>
            <person name="Lohr M."/>
            <person name="Mayer K."/>
            <person name="Melkozernov A."/>
            <person name="Murata T."/>
            <person name="Nelson D."/>
            <person name="Pils B."/>
            <person name="Prigge M."/>
            <person name="Reiss B."/>
            <person name="Renner T."/>
            <person name="Rombauts S."/>
            <person name="Rushton P."/>
            <person name="Sanderfoot A."/>
            <person name="Schween G."/>
            <person name="Shiu S.-H."/>
            <person name="Stueber K."/>
            <person name="Theodoulou F.L."/>
            <person name="Tu H."/>
            <person name="Van de Peer Y."/>
            <person name="Verrier P.J."/>
            <person name="Waters E."/>
            <person name="Wood A."/>
            <person name="Yang L."/>
            <person name="Cove D."/>
            <person name="Cuming A."/>
            <person name="Hasebe M."/>
            <person name="Lucas S."/>
            <person name="Mishler D.B."/>
            <person name="Reski R."/>
            <person name="Grigoriev I."/>
            <person name="Quatrano R.S."/>
            <person name="Boore J.L."/>
        </authorList>
    </citation>
    <scope>NUCLEOTIDE SEQUENCE [LARGE SCALE GENOMIC DNA]</scope>
    <source>
        <strain evidence="5 6">cv. Gransden 2004</strain>
    </source>
</reference>
<evidence type="ECO:0000313" key="4">
    <source>
        <dbReference type="EMBL" id="PNR61952.1"/>
    </source>
</evidence>
<proteinExistence type="predicted"/>
<evidence type="ECO:0000256" key="1">
    <source>
        <dbReference type="SAM" id="MobiDB-lite"/>
    </source>
</evidence>
<dbReference type="EnsemblPlants" id="Pp3c1_8190V3.5">
    <property type="protein sequence ID" value="Pp3c1_8190V3.5"/>
    <property type="gene ID" value="Pp3c1_8190"/>
</dbReference>
<sequence length="479" mass="51710">MCLIHLLFLASSGLHQINQFCGFRLIEESGAAEPISTMGVHPNGISSVRDTYPLSSLSFEELQPDVKDIPVLSHGQFMQHKKEEDFAIAVTHCERVPGDPSTTYAAFMVFDGHNGAAAATYSKQNLLNNVMSCTPPNLTREEWLAFLPRAMVAGFVKTDKDWQKLGKTSGTTATLVIVDGWTITVACVGDSRCVLDAQGVATPLTIDHRFDDNIEEQERIRASGGEIGRIKISNGEIEVGPLRVWPGGLCLSRSIGDIDVGDYIVAVPHVKQIKLSPAGGRLIIASDGVWDAVSTKKAARCCRGVSQPEIAAKYVVKEAIKARGLRDDTTCLVVDIAPRNSEVPFAPAVKKQTNFQKLLRCISVKEAHIDYDLNIMEEIFDENSPALAERLGPDASVHAGNGLFLCANCHCTLESDAGISVHAGNFFSQIAGNAWEGPFMCSDCKTKQDAAEKDAKQDTNQGSAPQQQGETGLSPPLTS</sequence>
<dbReference type="InterPro" id="IPR036457">
    <property type="entry name" value="PPM-type-like_dom_sf"/>
</dbReference>
<dbReference type="PaxDb" id="3218-PP1S38_207V6.1"/>
<reference evidence="4 6" key="2">
    <citation type="journal article" date="2018" name="Plant J.">
        <title>The Physcomitrella patens chromosome-scale assembly reveals moss genome structure and evolution.</title>
        <authorList>
            <person name="Lang D."/>
            <person name="Ullrich K.K."/>
            <person name="Murat F."/>
            <person name="Fuchs J."/>
            <person name="Jenkins J."/>
            <person name="Haas F.B."/>
            <person name="Piednoel M."/>
            <person name="Gundlach H."/>
            <person name="Van Bel M."/>
            <person name="Meyberg R."/>
            <person name="Vives C."/>
            <person name="Morata J."/>
            <person name="Symeonidi A."/>
            <person name="Hiss M."/>
            <person name="Muchero W."/>
            <person name="Kamisugi Y."/>
            <person name="Saleh O."/>
            <person name="Blanc G."/>
            <person name="Decker E.L."/>
            <person name="van Gessel N."/>
            <person name="Grimwood J."/>
            <person name="Hayes R.D."/>
            <person name="Graham S.W."/>
            <person name="Gunter L.E."/>
            <person name="McDaniel S.F."/>
            <person name="Hoernstein S.N.W."/>
            <person name="Larsson A."/>
            <person name="Li F.W."/>
            <person name="Perroud P.F."/>
            <person name="Phillips J."/>
            <person name="Ranjan P."/>
            <person name="Rokshar D.S."/>
            <person name="Rothfels C.J."/>
            <person name="Schneider L."/>
            <person name="Shu S."/>
            <person name="Stevenson D.W."/>
            <person name="Thummler F."/>
            <person name="Tillich M."/>
            <person name="Villarreal Aguilar J.C."/>
            <person name="Widiez T."/>
            <person name="Wong G.K."/>
            <person name="Wymore A."/>
            <person name="Zhang Y."/>
            <person name="Zimmer A.D."/>
            <person name="Quatrano R.S."/>
            <person name="Mayer K.F.X."/>
            <person name="Goodstein D."/>
            <person name="Casacuberta J.M."/>
            <person name="Vandepoele K."/>
            <person name="Reski R."/>
            <person name="Cuming A.C."/>
            <person name="Tuskan G.A."/>
            <person name="Maumus F."/>
            <person name="Salse J."/>
            <person name="Schmutz J."/>
            <person name="Rensing S.A."/>
        </authorList>
    </citation>
    <scope>NUCLEOTIDE SEQUENCE [LARGE SCALE GENOMIC DNA]</scope>
    <source>
        <strain evidence="5 6">cv. Gransden 2004</strain>
    </source>
</reference>
<gene>
    <name evidence="5" type="primary">LOC112288432</name>
    <name evidence="4" type="ORF">PHYPA_000376</name>
</gene>
<dbReference type="GO" id="GO:1902531">
    <property type="term" value="P:regulation of intracellular signal transduction"/>
    <property type="evidence" value="ECO:0000318"/>
    <property type="project" value="GO_Central"/>
</dbReference>
<dbReference type="AlphaFoldDB" id="A0A2K1L7H1"/>
<protein>
    <recommendedName>
        <fullName evidence="3">PPM-type phosphatase domain-containing protein</fullName>
    </recommendedName>
</protein>
<keyword evidence="6" id="KW-1185">Reference proteome</keyword>
<dbReference type="SMART" id="SM00332">
    <property type="entry name" value="PP2Cc"/>
    <property type="match status" value="1"/>
</dbReference>
<dbReference type="GO" id="GO:0004722">
    <property type="term" value="F:protein serine/threonine phosphatase activity"/>
    <property type="evidence" value="ECO:0000318"/>
    <property type="project" value="GO_Central"/>
</dbReference>
<dbReference type="InterPro" id="IPR001932">
    <property type="entry name" value="PPM-type_phosphatase-like_dom"/>
</dbReference>
<feature type="chain" id="PRO_5043158434" description="PPM-type phosphatase domain-containing protein" evidence="2">
    <location>
        <begin position="20"/>
        <end position="479"/>
    </location>
</feature>
<reference evidence="5" key="3">
    <citation type="submission" date="2020-12" db="UniProtKB">
        <authorList>
            <consortium name="EnsemblPlants"/>
        </authorList>
    </citation>
    <scope>IDENTIFICATION</scope>
</reference>
<dbReference type="InterPro" id="IPR015655">
    <property type="entry name" value="PP2C"/>
</dbReference>
<dbReference type="EnsemblPlants" id="Pp3c1_8190V3.4">
    <property type="protein sequence ID" value="Pp3c1_8190V3.4"/>
    <property type="gene ID" value="Pp3c1_8190"/>
</dbReference>
<keyword evidence="2" id="KW-0732">Signal</keyword>
<feature type="region of interest" description="Disordered" evidence="1">
    <location>
        <begin position="450"/>
        <end position="479"/>
    </location>
</feature>
<feature type="compositionally biased region" description="Polar residues" evidence="1">
    <location>
        <begin position="458"/>
        <end position="479"/>
    </location>
</feature>
<dbReference type="OrthoDB" id="10264738at2759"/>
<dbReference type="RefSeq" id="XP_024388368.1">
    <property type="nucleotide sequence ID" value="XM_024532600.2"/>
</dbReference>
<dbReference type="EnsemblPlants" id="Pp3c1_8190V3.1">
    <property type="protein sequence ID" value="Pp3c1_8190V3.1"/>
    <property type="gene ID" value="Pp3c1_8190"/>
</dbReference>
<feature type="domain" description="PPM-type phosphatase" evidence="3">
    <location>
        <begin position="90"/>
        <end position="336"/>
    </location>
</feature>
<accession>A0A2K1L7H1</accession>
<dbReference type="PROSITE" id="PS51746">
    <property type="entry name" value="PPM_2"/>
    <property type="match status" value="1"/>
</dbReference>
<evidence type="ECO:0000256" key="2">
    <source>
        <dbReference type="SAM" id="SignalP"/>
    </source>
</evidence>
<evidence type="ECO:0000313" key="5">
    <source>
        <dbReference type="EnsemblPlants" id="Pp3c1_8190V3.1"/>
    </source>
</evidence>
<organism evidence="4">
    <name type="scientific">Physcomitrium patens</name>
    <name type="common">Spreading-leaved earth moss</name>
    <name type="synonym">Physcomitrella patens</name>
    <dbReference type="NCBI Taxonomy" id="3218"/>
    <lineage>
        <taxon>Eukaryota</taxon>
        <taxon>Viridiplantae</taxon>
        <taxon>Streptophyta</taxon>
        <taxon>Embryophyta</taxon>
        <taxon>Bryophyta</taxon>
        <taxon>Bryophytina</taxon>
        <taxon>Bryopsida</taxon>
        <taxon>Funariidae</taxon>
        <taxon>Funariales</taxon>
        <taxon>Funariaceae</taxon>
        <taxon>Physcomitrium</taxon>
    </lineage>
</organism>
<dbReference type="Gramene" id="Pp3c1_8190V3.1">
    <property type="protein sequence ID" value="Pp3c1_8190V3.1"/>
    <property type="gene ID" value="Pp3c1_8190"/>
</dbReference>
<name>A0A2K1L7H1_PHYPA</name>
<dbReference type="GeneID" id="112288432"/>
<dbReference type="Gramene" id="Pp3c1_8190V3.5">
    <property type="protein sequence ID" value="Pp3c1_8190V3.5"/>
    <property type="gene ID" value="Pp3c1_8190"/>
</dbReference>
<dbReference type="CDD" id="cd00143">
    <property type="entry name" value="PP2Cc"/>
    <property type="match status" value="1"/>
</dbReference>
<dbReference type="FunFam" id="3.60.40.10:FF:000137">
    <property type="entry name" value="Calmodulin-binding protein phosphatase"/>
    <property type="match status" value="1"/>
</dbReference>
<dbReference type="Gramene" id="Pp3c1_8190V3.4">
    <property type="protein sequence ID" value="Pp3c1_8190V3.4"/>
    <property type="gene ID" value="Pp3c1_8190"/>
</dbReference>
<dbReference type="Gene3D" id="3.60.40.10">
    <property type="entry name" value="PPM-type phosphatase domain"/>
    <property type="match status" value="1"/>
</dbReference>
<evidence type="ECO:0000313" key="6">
    <source>
        <dbReference type="Proteomes" id="UP000006727"/>
    </source>
</evidence>
<dbReference type="SUPFAM" id="SSF81606">
    <property type="entry name" value="PP2C-like"/>
    <property type="match status" value="1"/>
</dbReference>